<gene>
    <name evidence="2" type="ORF">HUJ06_001721</name>
</gene>
<comment type="caution">
    <text evidence="2">The sequence shown here is derived from an EMBL/GenBank/DDBJ whole genome shotgun (WGS) entry which is preliminary data.</text>
</comment>
<dbReference type="AlphaFoldDB" id="A0A822ZIN0"/>
<name>A0A822ZIN0_NELNU</name>
<feature type="region of interest" description="Disordered" evidence="1">
    <location>
        <begin position="1"/>
        <end position="28"/>
    </location>
</feature>
<reference evidence="2 3" key="1">
    <citation type="journal article" date="2020" name="Mol. Biol. Evol.">
        <title>Distinct Expression and Methylation Patterns for Genes with Different Fates following a Single Whole-Genome Duplication in Flowering Plants.</title>
        <authorList>
            <person name="Shi T."/>
            <person name="Rahmani R.S."/>
            <person name="Gugger P.F."/>
            <person name="Wang M."/>
            <person name="Li H."/>
            <person name="Zhang Y."/>
            <person name="Li Z."/>
            <person name="Wang Q."/>
            <person name="Van de Peer Y."/>
            <person name="Marchal K."/>
            <person name="Chen J."/>
        </authorList>
    </citation>
    <scope>NUCLEOTIDE SEQUENCE [LARGE SCALE GENOMIC DNA]</scope>
    <source>
        <tissue evidence="2">Leaf</tissue>
    </source>
</reference>
<evidence type="ECO:0000256" key="1">
    <source>
        <dbReference type="SAM" id="MobiDB-lite"/>
    </source>
</evidence>
<dbReference type="EMBL" id="DUZY01000006">
    <property type="protein sequence ID" value="DAD43491.1"/>
    <property type="molecule type" value="Genomic_DNA"/>
</dbReference>
<keyword evidence="3" id="KW-1185">Reference proteome</keyword>
<evidence type="ECO:0000313" key="2">
    <source>
        <dbReference type="EMBL" id="DAD43491.1"/>
    </source>
</evidence>
<dbReference type="Proteomes" id="UP000607653">
    <property type="component" value="Unassembled WGS sequence"/>
</dbReference>
<protein>
    <submittedName>
        <fullName evidence="2">Uncharacterized protein</fullName>
    </submittedName>
</protein>
<evidence type="ECO:0000313" key="3">
    <source>
        <dbReference type="Proteomes" id="UP000607653"/>
    </source>
</evidence>
<feature type="compositionally biased region" description="Basic and acidic residues" evidence="1">
    <location>
        <begin position="61"/>
        <end position="71"/>
    </location>
</feature>
<proteinExistence type="predicted"/>
<feature type="region of interest" description="Disordered" evidence="1">
    <location>
        <begin position="61"/>
        <end position="103"/>
    </location>
</feature>
<organism evidence="2 3">
    <name type="scientific">Nelumbo nucifera</name>
    <name type="common">Sacred lotus</name>
    <dbReference type="NCBI Taxonomy" id="4432"/>
    <lineage>
        <taxon>Eukaryota</taxon>
        <taxon>Viridiplantae</taxon>
        <taxon>Streptophyta</taxon>
        <taxon>Embryophyta</taxon>
        <taxon>Tracheophyta</taxon>
        <taxon>Spermatophyta</taxon>
        <taxon>Magnoliopsida</taxon>
        <taxon>Proteales</taxon>
        <taxon>Nelumbonaceae</taxon>
        <taxon>Nelumbo</taxon>
    </lineage>
</organism>
<sequence length="103" mass="11002">MIEKQRGMKGLTGDQTVGFPVDSNGNEGEKIAAANPLFSTEEKVNSSSLAREKIVREVESIGEGSKNKRAEGIGGRRISSRYPSGLGLKVEDDEQSSLPLSPP</sequence>
<accession>A0A822ZIN0</accession>